<reference evidence="2" key="1">
    <citation type="submission" date="2023-01" db="EMBL/GenBank/DDBJ databases">
        <authorList>
            <person name="Van Ghelder C."/>
            <person name="Rancurel C."/>
        </authorList>
    </citation>
    <scope>NUCLEOTIDE SEQUENCE</scope>
    <source>
        <strain evidence="2">CNCM I-4278</strain>
    </source>
</reference>
<dbReference type="Proteomes" id="UP001152607">
    <property type="component" value="Unassembled WGS sequence"/>
</dbReference>
<feature type="region of interest" description="Disordered" evidence="1">
    <location>
        <begin position="31"/>
        <end position="81"/>
    </location>
</feature>
<sequence length="615" mass="67614">MAMGADVHTNYITSTLLRSTQASSVLTLTPSTKPISIDHTSLLHKTHRTMSSSSTRPEPKAERKRPPRRRLPPLPPGPKLQFVVANRPEDFRSNATMRNVRSHVMYKHRTVSPSNSVRSVEQRIKRNPETRTPSPTATAMSDGIIEDFNYVLPPGNSHDEMENPGSLYHSSLHTSSDGLSRDLTSKIIASLTEEPTRSAPATLDYGTEFPFSSGIELMNRESLRDLRDQYIYHVVQSSTQGNPEASSYGTTWVKLICSNHMSFLSHVSIVCAYQDVMDGFLTDTALTQCAKAKVLSMITESMVTRKAQTDDFTIMSIVNLLVSHIGDRDERVIDVHQEGLARIVQERGGLLCLGLDGRVATCLTVVLLIFTVLRGLSEPAMLVGFPPALRVTENEGFRCISPLYAPQGDLTSLYGSCSSRTYDLISDMHNATRIFIARWDCTSDALSSIPQHQLMGWDMYMEQTYSKVVNLPSSAGEAIPDWVYESCRLAALIYCGCMIRGVSLSEASEATDPQQPDSGTSSTTILTALQNALRQTNPGACWGNMGGALLWICLVGGRAAWPSAAWTRKFFALHAVRVSHALCCPDSAAVIETQRTMLKVQALVGARRTLSPPLV</sequence>
<organism evidence="2 3">
    <name type="scientific">Periconia digitata</name>
    <dbReference type="NCBI Taxonomy" id="1303443"/>
    <lineage>
        <taxon>Eukaryota</taxon>
        <taxon>Fungi</taxon>
        <taxon>Dikarya</taxon>
        <taxon>Ascomycota</taxon>
        <taxon>Pezizomycotina</taxon>
        <taxon>Dothideomycetes</taxon>
        <taxon>Pleosporomycetidae</taxon>
        <taxon>Pleosporales</taxon>
        <taxon>Massarineae</taxon>
        <taxon>Periconiaceae</taxon>
        <taxon>Periconia</taxon>
    </lineage>
</organism>
<dbReference type="AlphaFoldDB" id="A0A9W4UUR0"/>
<comment type="caution">
    <text evidence="2">The sequence shown here is derived from an EMBL/GenBank/DDBJ whole genome shotgun (WGS) entry which is preliminary data.</text>
</comment>
<dbReference type="InterPro" id="IPR021858">
    <property type="entry name" value="Fun_TF"/>
</dbReference>
<protein>
    <submittedName>
        <fullName evidence="2">Uncharacterized protein</fullName>
    </submittedName>
</protein>
<dbReference type="PANTHER" id="PTHR37540">
    <property type="entry name" value="TRANSCRIPTION FACTOR (ACR-2), PUTATIVE-RELATED-RELATED"/>
    <property type="match status" value="1"/>
</dbReference>
<dbReference type="EMBL" id="CAOQHR010000013">
    <property type="protein sequence ID" value="CAI6342430.1"/>
    <property type="molecule type" value="Genomic_DNA"/>
</dbReference>
<feature type="region of interest" description="Disordered" evidence="1">
    <location>
        <begin position="110"/>
        <end position="140"/>
    </location>
</feature>
<dbReference type="PANTHER" id="PTHR37540:SF5">
    <property type="entry name" value="TRANSCRIPTION FACTOR DOMAIN-CONTAINING PROTEIN"/>
    <property type="match status" value="1"/>
</dbReference>
<keyword evidence="3" id="KW-1185">Reference proteome</keyword>
<feature type="compositionally biased region" description="Basic and acidic residues" evidence="1">
    <location>
        <begin position="120"/>
        <end position="129"/>
    </location>
</feature>
<accession>A0A9W4UUR0</accession>
<name>A0A9W4UUR0_9PLEO</name>
<gene>
    <name evidence="2" type="ORF">PDIGIT_LOCUS15637</name>
</gene>
<evidence type="ECO:0000256" key="1">
    <source>
        <dbReference type="SAM" id="MobiDB-lite"/>
    </source>
</evidence>
<evidence type="ECO:0000313" key="2">
    <source>
        <dbReference type="EMBL" id="CAI6342430.1"/>
    </source>
</evidence>
<feature type="compositionally biased region" description="Basic residues" evidence="1">
    <location>
        <begin position="62"/>
        <end position="71"/>
    </location>
</feature>
<dbReference type="OrthoDB" id="415825at2759"/>
<feature type="compositionally biased region" description="Polar residues" evidence="1">
    <location>
        <begin position="130"/>
        <end position="139"/>
    </location>
</feature>
<evidence type="ECO:0000313" key="3">
    <source>
        <dbReference type="Proteomes" id="UP001152607"/>
    </source>
</evidence>
<proteinExistence type="predicted"/>
<dbReference type="Pfam" id="PF11951">
    <property type="entry name" value="Fungal_trans_2"/>
    <property type="match status" value="1"/>
</dbReference>